<dbReference type="GO" id="GO:0006355">
    <property type="term" value="P:regulation of DNA-templated transcription"/>
    <property type="evidence" value="ECO:0007669"/>
    <property type="project" value="InterPro"/>
</dbReference>
<dbReference type="InterPro" id="IPR016032">
    <property type="entry name" value="Sig_transdc_resp-reg_C-effctor"/>
</dbReference>
<evidence type="ECO:0000313" key="2">
    <source>
        <dbReference type="Proteomes" id="UP000248039"/>
    </source>
</evidence>
<keyword evidence="2" id="KW-1185">Reference proteome</keyword>
<reference evidence="1 2" key="1">
    <citation type="submission" date="2018-03" db="EMBL/GenBank/DDBJ databases">
        <title>Bioinformatic expansion and discovery of thiopeptide antibiotics.</title>
        <authorList>
            <person name="Schwalen C.J."/>
            <person name="Hudson G.A."/>
            <person name="Mitchell D.A."/>
        </authorList>
    </citation>
    <scope>NUCLEOTIDE SEQUENCE [LARGE SCALE GENOMIC DNA]</scope>
    <source>
        <strain evidence="1 2">ATCC 21389</strain>
    </source>
</reference>
<dbReference type="InterPro" id="IPR036388">
    <property type="entry name" value="WH-like_DNA-bd_sf"/>
</dbReference>
<dbReference type="GO" id="GO:0003677">
    <property type="term" value="F:DNA binding"/>
    <property type="evidence" value="ECO:0007669"/>
    <property type="project" value="InterPro"/>
</dbReference>
<dbReference type="PANTHER" id="PTHR34293:SF1">
    <property type="entry name" value="HTH-TYPE TRANSCRIPTIONAL REGULATOR TRMBL2"/>
    <property type="match status" value="1"/>
</dbReference>
<gene>
    <name evidence="1" type="ORF">C7C46_15685</name>
</gene>
<proteinExistence type="predicted"/>
<dbReference type="OrthoDB" id="4307453at2"/>
<dbReference type="PANTHER" id="PTHR34293">
    <property type="entry name" value="HTH-TYPE TRANSCRIPTIONAL REGULATOR TRMBL2"/>
    <property type="match status" value="1"/>
</dbReference>
<dbReference type="AlphaFoldDB" id="A0A2V4NH09"/>
<dbReference type="Gene3D" id="1.10.10.10">
    <property type="entry name" value="Winged helix-like DNA-binding domain superfamily/Winged helix DNA-binding domain"/>
    <property type="match status" value="2"/>
</dbReference>
<dbReference type="RefSeq" id="WP_110670068.1">
    <property type="nucleotide sequence ID" value="NZ_PYBW01000049.1"/>
</dbReference>
<protein>
    <recommendedName>
        <fullName evidence="3">HTH luxR-type domain-containing protein</fullName>
    </recommendedName>
</protein>
<sequence length="346" mass="38232">MVEPVEIDPEFAQLDEVSAATYRQAAQTGRFIAGDVAKALGLPLGEVVRARETLRELRLLQEMPGDPQVLTPVSPDAAAAQLTGAVENQILGMQQAVTSIRSTVLSLMPAYFEGRRQRNRIDDLDLITNAETVRSMLHTHRMTARREILAIQPGNLATEQLSGILSPMLAALDRGVRLRTLYQHTARTDLVKASYVREVSAQGAEIRTTDEVIDRVIVYDREVAFLPEQHLRDPGRGALVIREPNLVGFICGVFEHLWQHATPFEPENSVPQPVGDDLKRAILRLMSQGHKDELVARRLGMSVRTCRRLIAEIADELHATSRFQAGARAAQLGLLDEDVTACLATS</sequence>
<comment type="caution">
    <text evidence="1">The sequence shown here is derived from an EMBL/GenBank/DDBJ whole genome shotgun (WGS) entry which is preliminary data.</text>
</comment>
<name>A0A2V4NH09_9ACTN</name>
<dbReference type="InterPro" id="IPR051797">
    <property type="entry name" value="TrmB-like"/>
</dbReference>
<organism evidence="1 2">
    <name type="scientific">Streptomyces tateyamensis</name>
    <dbReference type="NCBI Taxonomy" id="565073"/>
    <lineage>
        <taxon>Bacteria</taxon>
        <taxon>Bacillati</taxon>
        <taxon>Actinomycetota</taxon>
        <taxon>Actinomycetes</taxon>
        <taxon>Kitasatosporales</taxon>
        <taxon>Streptomycetaceae</taxon>
        <taxon>Streptomyces</taxon>
    </lineage>
</organism>
<accession>A0A2V4NH09</accession>
<dbReference type="SUPFAM" id="SSF46894">
    <property type="entry name" value="C-terminal effector domain of the bipartite response regulators"/>
    <property type="match status" value="1"/>
</dbReference>
<dbReference type="Proteomes" id="UP000248039">
    <property type="component" value="Unassembled WGS sequence"/>
</dbReference>
<evidence type="ECO:0000313" key="1">
    <source>
        <dbReference type="EMBL" id="PYC78552.1"/>
    </source>
</evidence>
<evidence type="ECO:0008006" key="3">
    <source>
        <dbReference type="Google" id="ProtNLM"/>
    </source>
</evidence>
<dbReference type="EMBL" id="PYBW01000049">
    <property type="protein sequence ID" value="PYC78552.1"/>
    <property type="molecule type" value="Genomic_DNA"/>
</dbReference>